<proteinExistence type="predicted"/>
<accession>A0A1I7YI75</accession>
<feature type="region of interest" description="Disordered" evidence="1">
    <location>
        <begin position="1"/>
        <end position="43"/>
    </location>
</feature>
<feature type="compositionally biased region" description="Polar residues" evidence="1">
    <location>
        <begin position="1"/>
        <end position="13"/>
    </location>
</feature>
<feature type="region of interest" description="Disordered" evidence="1">
    <location>
        <begin position="61"/>
        <end position="84"/>
    </location>
</feature>
<sequence length="84" mass="9721">MEVKSNMNNTSFLRCQRGTRSHRKQDASSPLNRKTKASTDPISRVADIRSFSSSLGIRKIWMDNRKDSQNKQKSKEKTNLMHQP</sequence>
<evidence type="ECO:0000313" key="2">
    <source>
        <dbReference type="Proteomes" id="UP000095287"/>
    </source>
</evidence>
<protein>
    <submittedName>
        <fullName evidence="3">Ovule protein</fullName>
    </submittedName>
</protein>
<dbReference type="Proteomes" id="UP000095287">
    <property type="component" value="Unplaced"/>
</dbReference>
<dbReference type="AlphaFoldDB" id="A0A1I7YI75"/>
<dbReference type="WBParaSite" id="L893_g16677.t1">
    <property type="protein sequence ID" value="L893_g16677.t1"/>
    <property type="gene ID" value="L893_g16677"/>
</dbReference>
<reference evidence="3" key="1">
    <citation type="submission" date="2016-11" db="UniProtKB">
        <authorList>
            <consortium name="WormBaseParasite"/>
        </authorList>
    </citation>
    <scope>IDENTIFICATION</scope>
</reference>
<evidence type="ECO:0000256" key="1">
    <source>
        <dbReference type="SAM" id="MobiDB-lite"/>
    </source>
</evidence>
<organism evidence="2 3">
    <name type="scientific">Steinernema glaseri</name>
    <dbReference type="NCBI Taxonomy" id="37863"/>
    <lineage>
        <taxon>Eukaryota</taxon>
        <taxon>Metazoa</taxon>
        <taxon>Ecdysozoa</taxon>
        <taxon>Nematoda</taxon>
        <taxon>Chromadorea</taxon>
        <taxon>Rhabditida</taxon>
        <taxon>Tylenchina</taxon>
        <taxon>Panagrolaimomorpha</taxon>
        <taxon>Strongyloidoidea</taxon>
        <taxon>Steinernematidae</taxon>
        <taxon>Steinernema</taxon>
    </lineage>
</organism>
<keyword evidence="2" id="KW-1185">Reference proteome</keyword>
<name>A0A1I7YI75_9BILA</name>
<evidence type="ECO:0000313" key="3">
    <source>
        <dbReference type="WBParaSite" id="L893_g16677.t1"/>
    </source>
</evidence>